<keyword evidence="2" id="KW-0378">Hydrolase</keyword>
<feature type="domain" description="Amidase" evidence="1">
    <location>
        <begin position="448"/>
        <end position="540"/>
    </location>
</feature>
<accession>A0A147F320</accession>
<proteinExistence type="predicted"/>
<evidence type="ECO:0000313" key="3">
    <source>
        <dbReference type="Proteomes" id="UP000072189"/>
    </source>
</evidence>
<dbReference type="RefSeq" id="WP_058615092.1">
    <property type="nucleotide sequence ID" value="NZ_LDRV01000116.1"/>
</dbReference>
<dbReference type="NCBIfam" id="NF005127">
    <property type="entry name" value="PRK06565.1"/>
    <property type="match status" value="1"/>
</dbReference>
<protein>
    <submittedName>
        <fullName evidence="2">Amidase</fullName>
        <ecNumber evidence="2">3.5.1.4</ecNumber>
    </submittedName>
</protein>
<evidence type="ECO:0000313" key="2">
    <source>
        <dbReference type="EMBL" id="KTS07473.1"/>
    </source>
</evidence>
<dbReference type="PANTHER" id="PTHR42678:SF11">
    <property type="entry name" value="AMIDASE FAMILY PROTEIN"/>
    <property type="match status" value="1"/>
</dbReference>
<gene>
    <name evidence="2" type="ORF">RSA3_16510</name>
</gene>
<dbReference type="EMBL" id="LDRV01000116">
    <property type="protein sequence ID" value="KTS07473.1"/>
    <property type="molecule type" value="Genomic_DNA"/>
</dbReference>
<dbReference type="InterPro" id="IPR036928">
    <property type="entry name" value="AS_sf"/>
</dbReference>
<dbReference type="EC" id="3.5.1.4" evidence="2"/>
<dbReference type="Proteomes" id="UP000072189">
    <property type="component" value="Unassembled WGS sequence"/>
</dbReference>
<name>A0A147F320_MICTE</name>
<sequence length="566" mass="59724">MIEVTEATIAQLGAALAAGETTAVELVDAHLARIAAYDGPESATKLNSVVVLNPDARAEAEASDARRAAGQVRGPLDGIPYTAKDSYLVRSLTAASGSPAFADLVAQSDAFTIERLREAGAICLGRTNMPPMANGGMQRGLYGRAESPYNAEYLTSAFASGSSNGSGTATASSFGVFGLGEETWSSGRAPASCNGLCAYTPSRGVISVRGNWPLVPTMDVVVPHTRSMADLLAVLDVVVADDPETRGDFWRAQPWVPLPAASEVRPESYAALAADASLVGKRIGIPRLFLGSDPLVGTGPKGVGGPTGERIEPRPSVLALWEAARADLEAAGAIVVETDFPLLSNYEGDRPGAPTIATRGLVPPEFLHREIVDLSAWAWDDFLRANGHPGLAVVDGAEIFPHPEGALPDRYTGFDDDIAVYPAHVREHPVTAFTEIPHLEEGLRGLEETRRRDLEEWMDAEALDALVFPTQSDVAPADADVNPASADIAWRNGVWVSTGNLAIRHCGVPTVTVPMGVMADIGIPVGLTFAGRAYDDTALLRLGAAFEALRPRRAVPPRTPPLHTRG</sequence>
<organism evidence="2 3">
    <name type="scientific">Microbacterium testaceum</name>
    <name type="common">Aureobacterium testaceum</name>
    <name type="synonym">Brevibacterium testaceum</name>
    <dbReference type="NCBI Taxonomy" id="2033"/>
    <lineage>
        <taxon>Bacteria</taxon>
        <taxon>Bacillati</taxon>
        <taxon>Actinomycetota</taxon>
        <taxon>Actinomycetes</taxon>
        <taxon>Micrococcales</taxon>
        <taxon>Microbacteriaceae</taxon>
        <taxon>Microbacterium</taxon>
    </lineage>
</organism>
<dbReference type="Pfam" id="PF01425">
    <property type="entry name" value="Amidase"/>
    <property type="match status" value="2"/>
</dbReference>
<dbReference type="InterPro" id="IPR023631">
    <property type="entry name" value="Amidase_dom"/>
</dbReference>
<dbReference type="PANTHER" id="PTHR42678">
    <property type="entry name" value="AMIDASE"/>
    <property type="match status" value="1"/>
</dbReference>
<dbReference type="AlphaFoldDB" id="A0A147F320"/>
<dbReference type="SUPFAM" id="SSF75304">
    <property type="entry name" value="Amidase signature (AS) enzymes"/>
    <property type="match status" value="1"/>
</dbReference>
<reference evidence="2 3" key="1">
    <citation type="journal article" date="2016" name="Front. Microbiol.">
        <title>Genomic Resource of Rice Seed Associated Bacteria.</title>
        <authorList>
            <person name="Midha S."/>
            <person name="Bansal K."/>
            <person name="Sharma S."/>
            <person name="Kumar N."/>
            <person name="Patil P.P."/>
            <person name="Chaudhry V."/>
            <person name="Patil P.B."/>
        </authorList>
    </citation>
    <scope>NUCLEOTIDE SEQUENCE [LARGE SCALE GENOMIC DNA]</scope>
    <source>
        <strain evidence="2 3">RSA3</strain>
    </source>
</reference>
<feature type="domain" description="Amidase" evidence="1">
    <location>
        <begin position="25"/>
        <end position="286"/>
    </location>
</feature>
<dbReference type="GO" id="GO:0004040">
    <property type="term" value="F:amidase activity"/>
    <property type="evidence" value="ECO:0007669"/>
    <property type="project" value="UniProtKB-EC"/>
</dbReference>
<dbReference type="Gene3D" id="3.90.1300.10">
    <property type="entry name" value="Amidase signature (AS) domain"/>
    <property type="match status" value="1"/>
</dbReference>
<evidence type="ECO:0000259" key="1">
    <source>
        <dbReference type="Pfam" id="PF01425"/>
    </source>
</evidence>
<comment type="caution">
    <text evidence="2">The sequence shown here is derived from an EMBL/GenBank/DDBJ whole genome shotgun (WGS) entry which is preliminary data.</text>
</comment>
<dbReference type="PATRIC" id="fig|2033.7.peg.493"/>